<dbReference type="InterPro" id="IPR000070">
    <property type="entry name" value="Pectinesterase_cat"/>
</dbReference>
<dbReference type="AlphaFoldDB" id="A0A6P5SE24"/>
<comment type="similarity">
    <text evidence="3">In the N-terminal section; belongs to the PMEI family.</text>
</comment>
<gene>
    <name evidence="11" type="primary">LOC110755684</name>
</gene>
<evidence type="ECO:0000256" key="3">
    <source>
        <dbReference type="ARBA" id="ARBA00006027"/>
    </source>
</evidence>
<evidence type="ECO:0000256" key="6">
    <source>
        <dbReference type="ARBA" id="ARBA00022801"/>
    </source>
</evidence>
<dbReference type="PANTHER" id="PTHR31707">
    <property type="entry name" value="PECTINESTERASE"/>
    <property type="match status" value="1"/>
</dbReference>
<feature type="chain" id="PRO_5028425487" evidence="8">
    <location>
        <begin position="24"/>
        <end position="345"/>
    </location>
</feature>
<keyword evidence="10" id="KW-1185">Reference proteome</keyword>
<evidence type="ECO:0000256" key="8">
    <source>
        <dbReference type="SAM" id="SignalP"/>
    </source>
</evidence>
<evidence type="ECO:0000256" key="2">
    <source>
        <dbReference type="ARBA" id="ARBA00005184"/>
    </source>
</evidence>
<dbReference type="UniPathway" id="UPA00545">
    <property type="reaction ID" value="UER00823"/>
</dbReference>
<evidence type="ECO:0000256" key="5">
    <source>
        <dbReference type="ARBA" id="ARBA00022512"/>
    </source>
</evidence>
<keyword evidence="6" id="KW-0378">Hydrolase</keyword>
<dbReference type="KEGG" id="pavi:110755684"/>
<dbReference type="RefSeq" id="XP_021812612.1">
    <property type="nucleotide sequence ID" value="XM_021956920.1"/>
</dbReference>
<feature type="signal peptide" evidence="8">
    <location>
        <begin position="1"/>
        <end position="23"/>
    </location>
</feature>
<feature type="domain" description="Pectinesterase catalytic" evidence="9">
    <location>
        <begin position="30"/>
        <end position="327"/>
    </location>
</feature>
<comment type="pathway">
    <text evidence="2">Glycan metabolism; pectin degradation; 2-dehydro-3-deoxy-D-gluconate from pectin: step 1/5.</text>
</comment>
<dbReference type="InterPro" id="IPR011050">
    <property type="entry name" value="Pectin_lyase_fold/virulence"/>
</dbReference>
<evidence type="ECO:0000256" key="7">
    <source>
        <dbReference type="ARBA" id="ARBA00023085"/>
    </source>
</evidence>
<comment type="similarity">
    <text evidence="4">In the C-terminal section; belongs to the pectinesterase family.</text>
</comment>
<evidence type="ECO:0000313" key="11">
    <source>
        <dbReference type="RefSeq" id="XP_021812612.1"/>
    </source>
</evidence>
<evidence type="ECO:0000256" key="1">
    <source>
        <dbReference type="ARBA" id="ARBA00004191"/>
    </source>
</evidence>
<dbReference type="FunFam" id="2.160.20.10:FF:000001">
    <property type="entry name" value="Pectinesterase"/>
    <property type="match status" value="1"/>
</dbReference>
<keyword evidence="5" id="KW-0134">Cell wall</keyword>
<proteinExistence type="inferred from homology"/>
<evidence type="ECO:0000313" key="10">
    <source>
        <dbReference type="Proteomes" id="UP000515124"/>
    </source>
</evidence>
<protein>
    <submittedName>
        <fullName evidence="11">Pectinesterase/pectinesterase inhibitor 38</fullName>
    </submittedName>
</protein>
<comment type="subcellular location">
    <subcellularLocation>
        <location evidence="1">Secreted</location>
        <location evidence="1">Cell wall</location>
    </subcellularLocation>
</comment>
<keyword evidence="8" id="KW-0732">Signal</keyword>
<evidence type="ECO:0000259" key="9">
    <source>
        <dbReference type="Pfam" id="PF01095"/>
    </source>
</evidence>
<dbReference type="Proteomes" id="UP000515124">
    <property type="component" value="Unplaced"/>
</dbReference>
<organism evidence="10 11">
    <name type="scientific">Prunus avium</name>
    <name type="common">Cherry</name>
    <name type="synonym">Cerasus avium</name>
    <dbReference type="NCBI Taxonomy" id="42229"/>
    <lineage>
        <taxon>Eukaryota</taxon>
        <taxon>Viridiplantae</taxon>
        <taxon>Streptophyta</taxon>
        <taxon>Embryophyta</taxon>
        <taxon>Tracheophyta</taxon>
        <taxon>Spermatophyta</taxon>
        <taxon>Magnoliopsida</taxon>
        <taxon>eudicotyledons</taxon>
        <taxon>Gunneridae</taxon>
        <taxon>Pentapetalae</taxon>
        <taxon>rosids</taxon>
        <taxon>fabids</taxon>
        <taxon>Rosales</taxon>
        <taxon>Rosaceae</taxon>
        <taxon>Amygdaloideae</taxon>
        <taxon>Amygdaleae</taxon>
        <taxon>Prunus</taxon>
    </lineage>
</organism>
<dbReference type="InterPro" id="IPR012334">
    <property type="entry name" value="Pectin_lyas_fold"/>
</dbReference>
<reference evidence="11" key="1">
    <citation type="submission" date="2025-08" db="UniProtKB">
        <authorList>
            <consortium name="RefSeq"/>
        </authorList>
    </citation>
    <scope>IDENTIFICATION</scope>
</reference>
<dbReference type="Pfam" id="PF01095">
    <property type="entry name" value="Pectinesterase"/>
    <property type="match status" value="1"/>
</dbReference>
<sequence length="345" mass="38161">MNSLVNFIIVVITLVISSWKANGQATLHFDVVVAQDGSGHFTTITDAINAIPSKSSNRTYIKIKASHYNETIFIGVEKTNITIVGDGRDNTIISGNKSNAGGFHTFETATFAIDGDGFVAQDMTIQNTAGPESGQAVALRSQSNFCVFYRCKIVGYQDTLLANQGSQFFRECDIYGTVDFIFSHAKVIFQNCNIYGQRPLKGQSITITAQNRDPATGDSGTVIHNCTISATPDRRASGFPVKMYLGRPWSNYSTTIVMQSTLDKLIDPMGWLDWDGRSLLGTISYAEYNNRGPGANMSDRVHWKGYKVMRSYEEATEFTVRKFINGDTWIPLTGVPYEPDLIKNM</sequence>
<keyword evidence="5" id="KW-0964">Secreted</keyword>
<dbReference type="GO" id="GO:0030599">
    <property type="term" value="F:pectinesterase activity"/>
    <property type="evidence" value="ECO:0007669"/>
    <property type="project" value="InterPro"/>
</dbReference>
<dbReference type="GO" id="GO:0042545">
    <property type="term" value="P:cell wall modification"/>
    <property type="evidence" value="ECO:0007669"/>
    <property type="project" value="InterPro"/>
</dbReference>
<dbReference type="GO" id="GO:0045490">
    <property type="term" value="P:pectin catabolic process"/>
    <property type="evidence" value="ECO:0007669"/>
    <property type="project" value="UniProtKB-UniPathway"/>
</dbReference>
<keyword evidence="7" id="KW-0063">Aspartyl esterase</keyword>
<dbReference type="Gene3D" id="2.160.20.10">
    <property type="entry name" value="Single-stranded right-handed beta-helix, Pectin lyase-like"/>
    <property type="match status" value="1"/>
</dbReference>
<accession>A0A6P5SE24</accession>
<name>A0A6P5SE24_PRUAV</name>
<dbReference type="GeneID" id="110755684"/>
<dbReference type="SUPFAM" id="SSF51126">
    <property type="entry name" value="Pectin lyase-like"/>
    <property type="match status" value="1"/>
</dbReference>
<evidence type="ECO:0000256" key="4">
    <source>
        <dbReference type="ARBA" id="ARBA00007786"/>
    </source>
</evidence>